<comment type="caution">
    <text evidence="2">The sequence shown here is derived from an EMBL/GenBank/DDBJ whole genome shotgun (WGS) entry which is preliminary data.</text>
</comment>
<reference evidence="2" key="1">
    <citation type="journal article" date="2022" name="bioRxiv">
        <title>Sequencing and chromosome-scale assembly of the giantPleurodeles waltlgenome.</title>
        <authorList>
            <person name="Brown T."/>
            <person name="Elewa A."/>
            <person name="Iarovenko S."/>
            <person name="Subramanian E."/>
            <person name="Araus A.J."/>
            <person name="Petzold A."/>
            <person name="Susuki M."/>
            <person name="Suzuki K.-i.T."/>
            <person name="Hayashi T."/>
            <person name="Toyoda A."/>
            <person name="Oliveira C."/>
            <person name="Osipova E."/>
            <person name="Leigh N.D."/>
            <person name="Simon A."/>
            <person name="Yun M.H."/>
        </authorList>
    </citation>
    <scope>NUCLEOTIDE SEQUENCE</scope>
    <source>
        <strain evidence="2">20211129_DDA</strain>
        <tissue evidence="2">Liver</tissue>
    </source>
</reference>
<feature type="region of interest" description="Disordered" evidence="1">
    <location>
        <begin position="104"/>
        <end position="157"/>
    </location>
</feature>
<dbReference type="AlphaFoldDB" id="A0AAV7TDG6"/>
<dbReference type="InterPro" id="IPR042566">
    <property type="entry name" value="L1_C"/>
</dbReference>
<feature type="compositionally biased region" description="Basic and acidic residues" evidence="1">
    <location>
        <begin position="123"/>
        <end position="148"/>
    </location>
</feature>
<dbReference type="EMBL" id="JANPWB010000007">
    <property type="protein sequence ID" value="KAJ1174463.1"/>
    <property type="molecule type" value="Genomic_DNA"/>
</dbReference>
<gene>
    <name evidence="2" type="ORF">NDU88_006284</name>
</gene>
<sequence length="157" mass="18145">MLRHGQARQLLQIARMQGPLRLGTLEIQLSSDFFKETAERRRAFLSLRPRLPHLDVKFSLFEPARMWLTMNGESRTFYDLEDLRTFLEGLHDQTQSMKTTVQIPQDTRGLPSGAGHPETVLDSDGRTTMDPQTRGRDLERLTKSYDDRGDGEDQLER</sequence>
<name>A0AAV7TDG6_PLEWA</name>
<protein>
    <submittedName>
        <fullName evidence="2">Uncharacterized protein</fullName>
    </submittedName>
</protein>
<organism evidence="2 3">
    <name type="scientific">Pleurodeles waltl</name>
    <name type="common">Iberian ribbed newt</name>
    <dbReference type="NCBI Taxonomy" id="8319"/>
    <lineage>
        <taxon>Eukaryota</taxon>
        <taxon>Metazoa</taxon>
        <taxon>Chordata</taxon>
        <taxon>Craniata</taxon>
        <taxon>Vertebrata</taxon>
        <taxon>Euteleostomi</taxon>
        <taxon>Amphibia</taxon>
        <taxon>Batrachia</taxon>
        <taxon>Caudata</taxon>
        <taxon>Salamandroidea</taxon>
        <taxon>Salamandridae</taxon>
        <taxon>Pleurodelinae</taxon>
        <taxon>Pleurodeles</taxon>
    </lineage>
</organism>
<evidence type="ECO:0000313" key="3">
    <source>
        <dbReference type="Proteomes" id="UP001066276"/>
    </source>
</evidence>
<dbReference type="Proteomes" id="UP001066276">
    <property type="component" value="Chromosome 4_1"/>
</dbReference>
<proteinExistence type="predicted"/>
<accession>A0AAV7TDG6</accession>
<evidence type="ECO:0000313" key="2">
    <source>
        <dbReference type="EMBL" id="KAJ1174463.1"/>
    </source>
</evidence>
<keyword evidence="3" id="KW-1185">Reference proteome</keyword>
<evidence type="ECO:0000256" key="1">
    <source>
        <dbReference type="SAM" id="MobiDB-lite"/>
    </source>
</evidence>
<dbReference type="Gene3D" id="3.30.250.20">
    <property type="entry name" value="L1 transposable element, C-terminal domain"/>
    <property type="match status" value="1"/>
</dbReference>